<comment type="caution">
    <text evidence="1">The sequence shown here is derived from an EMBL/GenBank/DDBJ whole genome shotgun (WGS) entry which is preliminary data.</text>
</comment>
<organism evidence="1 2">
    <name type="scientific">Aureibacter tunicatorum</name>
    <dbReference type="NCBI Taxonomy" id="866807"/>
    <lineage>
        <taxon>Bacteria</taxon>
        <taxon>Pseudomonadati</taxon>
        <taxon>Bacteroidota</taxon>
        <taxon>Cytophagia</taxon>
        <taxon>Cytophagales</taxon>
        <taxon>Persicobacteraceae</taxon>
        <taxon>Aureibacter</taxon>
    </lineage>
</organism>
<evidence type="ECO:0000313" key="1">
    <source>
        <dbReference type="EMBL" id="MDR6239867.1"/>
    </source>
</evidence>
<dbReference type="Proteomes" id="UP001185092">
    <property type="component" value="Unassembled WGS sequence"/>
</dbReference>
<accession>A0AAE3XMV6</accession>
<dbReference type="EMBL" id="JAVDQD010000003">
    <property type="protein sequence ID" value="MDR6239867.1"/>
    <property type="molecule type" value="Genomic_DNA"/>
</dbReference>
<dbReference type="RefSeq" id="WP_309939672.1">
    <property type="nucleotide sequence ID" value="NZ_AP025305.1"/>
</dbReference>
<evidence type="ECO:0000313" key="2">
    <source>
        <dbReference type="Proteomes" id="UP001185092"/>
    </source>
</evidence>
<keyword evidence="2" id="KW-1185">Reference proteome</keyword>
<protein>
    <submittedName>
        <fullName evidence="1">Uncharacterized protein</fullName>
    </submittedName>
</protein>
<name>A0AAE3XMV6_9BACT</name>
<dbReference type="AlphaFoldDB" id="A0AAE3XMV6"/>
<reference evidence="1" key="1">
    <citation type="submission" date="2023-07" db="EMBL/GenBank/DDBJ databases">
        <title>Genomic Encyclopedia of Type Strains, Phase IV (KMG-IV): sequencing the most valuable type-strain genomes for metagenomic binning, comparative biology and taxonomic classification.</title>
        <authorList>
            <person name="Goeker M."/>
        </authorList>
    </citation>
    <scope>NUCLEOTIDE SEQUENCE</scope>
    <source>
        <strain evidence="1">DSM 26174</strain>
    </source>
</reference>
<gene>
    <name evidence="1" type="ORF">HNQ88_002915</name>
</gene>
<proteinExistence type="predicted"/>
<sequence length="241" mass="28502">MYEIEWLVRESVELVACSKSFDADKRNIVSNLYQIQQFFDCGHTYHKCWDLLENMNYIFSIEPNEHPLYSQHKEYFESVSAKGTFYHTNLYASEIQGIQRAEEEESEGYFDGESQKVVFWYGNPLWEKLKKEEGEENPSEINPHLLFLKLIEEANSCQNRELLYNLIGFALNFNLGLVNTGETEEELKGKYFNRIIDIFKSVAFEKSDCFHDSFRIPDESIIENQDYFKPIQTAMFKMIYS</sequence>